<comment type="function">
    <text evidence="1">Core subunit of the mitochondrial membrane respiratory chain NADH dehydrogenase (Complex I) that is believed to belong to the minimal assembly required for catalysis. Complex I functions in the transfer of electrons from NADH to the respiratory chain. The immediate electron acceptor for the enzyme is believed to be ubiquinone.</text>
</comment>
<gene>
    <name evidence="15" type="primary">ND1</name>
</gene>
<dbReference type="EC" id="7.1.1.2" evidence="13"/>
<dbReference type="GO" id="GO:0005743">
    <property type="term" value="C:mitochondrial inner membrane"/>
    <property type="evidence" value="ECO:0007669"/>
    <property type="project" value="UniProtKB-SubCell"/>
</dbReference>
<feature type="transmembrane region" description="Helical" evidence="14">
    <location>
        <begin position="112"/>
        <end position="131"/>
    </location>
</feature>
<evidence type="ECO:0000256" key="12">
    <source>
        <dbReference type="RuleBase" id="RU000471"/>
    </source>
</evidence>
<dbReference type="GO" id="GO:0009060">
    <property type="term" value="P:aerobic respiration"/>
    <property type="evidence" value="ECO:0007669"/>
    <property type="project" value="TreeGrafter"/>
</dbReference>
<feature type="transmembrane region" description="Helical" evidence="14">
    <location>
        <begin position="80"/>
        <end position="100"/>
    </location>
</feature>
<evidence type="ECO:0000256" key="7">
    <source>
        <dbReference type="ARBA" id="ARBA00022792"/>
    </source>
</evidence>
<dbReference type="HAMAP" id="MF_01350">
    <property type="entry name" value="NDH1_NuoH"/>
    <property type="match status" value="1"/>
</dbReference>
<keyword evidence="7" id="KW-0999">Mitochondrion inner membrane</keyword>
<evidence type="ECO:0000256" key="2">
    <source>
        <dbReference type="ARBA" id="ARBA00004448"/>
    </source>
</evidence>
<evidence type="ECO:0000313" key="15">
    <source>
        <dbReference type="EMBL" id="AXR86024.1"/>
    </source>
</evidence>
<geneLocation type="mitochondrion" evidence="15"/>
<dbReference type="PANTHER" id="PTHR11432:SF3">
    <property type="entry name" value="NADH-UBIQUINONE OXIDOREDUCTASE CHAIN 1"/>
    <property type="match status" value="1"/>
</dbReference>
<evidence type="ECO:0000256" key="9">
    <source>
        <dbReference type="ARBA" id="ARBA00023075"/>
    </source>
</evidence>
<dbReference type="PANTHER" id="PTHR11432">
    <property type="entry name" value="NADH DEHYDROGENASE SUBUNIT 1"/>
    <property type="match status" value="1"/>
</dbReference>
<evidence type="ECO:0000256" key="13">
    <source>
        <dbReference type="RuleBase" id="RU000473"/>
    </source>
</evidence>
<evidence type="ECO:0000256" key="3">
    <source>
        <dbReference type="ARBA" id="ARBA00010535"/>
    </source>
</evidence>
<feature type="transmembrane region" description="Helical" evidence="14">
    <location>
        <begin position="6"/>
        <end position="31"/>
    </location>
</feature>
<dbReference type="PROSITE" id="PS00667">
    <property type="entry name" value="COMPLEX1_ND1_1"/>
    <property type="match status" value="1"/>
</dbReference>
<keyword evidence="12" id="KW-0520">NAD</keyword>
<feature type="transmembrane region" description="Helical" evidence="14">
    <location>
        <begin position="231"/>
        <end position="254"/>
    </location>
</feature>
<evidence type="ECO:0000256" key="4">
    <source>
        <dbReference type="ARBA" id="ARBA00021009"/>
    </source>
</evidence>
<feature type="transmembrane region" description="Helical" evidence="14">
    <location>
        <begin position="183"/>
        <end position="202"/>
    </location>
</feature>
<evidence type="ECO:0000256" key="10">
    <source>
        <dbReference type="ARBA" id="ARBA00023128"/>
    </source>
</evidence>
<name>A0A346PZ48_9HYME</name>
<dbReference type="Pfam" id="PF00146">
    <property type="entry name" value="NADHdh"/>
    <property type="match status" value="1"/>
</dbReference>
<evidence type="ECO:0000256" key="5">
    <source>
        <dbReference type="ARBA" id="ARBA00022448"/>
    </source>
</evidence>
<reference evidence="15" key="1">
    <citation type="journal article" date="2018" name="Genomics">
        <title>Information from the mitochondrial genomes of two egg parasitoids, Gonatocerus sp. and Telenomus sp., reveals a controversial phylogenetic relationship between Mymaridae and Scelionidae.</title>
        <authorList>
            <person name="Shen Z.-C."/>
            <person name="Chen L."/>
            <person name="Chen L."/>
            <person name="Li Y.-X."/>
        </authorList>
    </citation>
    <scope>NUCLEOTIDE SEQUENCE</scope>
</reference>
<dbReference type="GO" id="GO:0008137">
    <property type="term" value="F:NADH dehydrogenase (ubiquinone) activity"/>
    <property type="evidence" value="ECO:0007669"/>
    <property type="project" value="UniProtKB-EC"/>
</dbReference>
<dbReference type="InterPro" id="IPR001694">
    <property type="entry name" value="NADH_UbQ_OxRdtase_su1/FPO"/>
</dbReference>
<protein>
    <recommendedName>
        <fullName evidence="4 13">NADH-ubiquinone oxidoreductase chain 1</fullName>
        <ecNumber evidence="13">7.1.1.2</ecNumber>
    </recommendedName>
</protein>
<proteinExistence type="inferred from homology"/>
<evidence type="ECO:0000256" key="1">
    <source>
        <dbReference type="ARBA" id="ARBA00003257"/>
    </source>
</evidence>
<keyword evidence="6 12" id="KW-0812">Transmembrane</keyword>
<keyword evidence="11 14" id="KW-0472">Membrane</keyword>
<evidence type="ECO:0000256" key="11">
    <source>
        <dbReference type="ARBA" id="ARBA00023136"/>
    </source>
</evidence>
<comment type="catalytic activity">
    <reaction evidence="13">
        <text>a ubiquinone + NADH + 5 H(+)(in) = a ubiquinol + NAD(+) + 4 H(+)(out)</text>
        <dbReference type="Rhea" id="RHEA:29091"/>
        <dbReference type="Rhea" id="RHEA-COMP:9565"/>
        <dbReference type="Rhea" id="RHEA-COMP:9566"/>
        <dbReference type="ChEBI" id="CHEBI:15378"/>
        <dbReference type="ChEBI" id="CHEBI:16389"/>
        <dbReference type="ChEBI" id="CHEBI:17976"/>
        <dbReference type="ChEBI" id="CHEBI:57540"/>
        <dbReference type="ChEBI" id="CHEBI:57945"/>
        <dbReference type="EC" id="7.1.1.2"/>
    </reaction>
</comment>
<accession>A0A346PZ48</accession>
<feature type="transmembrane region" description="Helical" evidence="14">
    <location>
        <begin position="261"/>
        <end position="281"/>
    </location>
</feature>
<evidence type="ECO:0000256" key="14">
    <source>
        <dbReference type="SAM" id="Phobius"/>
    </source>
</evidence>
<keyword evidence="10 13" id="KW-0496">Mitochondrion</keyword>
<dbReference type="EMBL" id="MF776883">
    <property type="protein sequence ID" value="AXR86024.1"/>
    <property type="molecule type" value="Genomic_DNA"/>
</dbReference>
<keyword evidence="8 14" id="KW-1133">Transmembrane helix</keyword>
<comment type="similarity">
    <text evidence="3 12">Belongs to the complex I subunit 1 family.</text>
</comment>
<keyword evidence="9 13" id="KW-0830">Ubiquinone</keyword>
<keyword evidence="5" id="KW-0813">Transport</keyword>
<feature type="transmembrane region" description="Helical" evidence="14">
    <location>
        <begin position="151"/>
        <end position="171"/>
    </location>
</feature>
<dbReference type="PROSITE" id="PS00668">
    <property type="entry name" value="COMPLEX1_ND1_2"/>
    <property type="match status" value="1"/>
</dbReference>
<dbReference type="InterPro" id="IPR018086">
    <property type="entry name" value="NADH_UbQ_OxRdtase_su1_CS"/>
</dbReference>
<feature type="transmembrane region" description="Helical" evidence="14">
    <location>
        <begin position="293"/>
        <end position="311"/>
    </location>
</feature>
<dbReference type="AlphaFoldDB" id="A0A346PZ48"/>
<evidence type="ECO:0000256" key="8">
    <source>
        <dbReference type="ARBA" id="ARBA00022989"/>
    </source>
</evidence>
<comment type="subcellular location">
    <subcellularLocation>
        <location evidence="2 12">Mitochondrion inner membrane</location>
        <topology evidence="2 12">Multi-pass membrane protein</topology>
    </subcellularLocation>
</comment>
<dbReference type="GO" id="GO:0003954">
    <property type="term" value="F:NADH dehydrogenase activity"/>
    <property type="evidence" value="ECO:0007669"/>
    <property type="project" value="TreeGrafter"/>
</dbReference>
<evidence type="ECO:0000256" key="6">
    <source>
        <dbReference type="ARBA" id="ARBA00022692"/>
    </source>
</evidence>
<sequence length="314" mass="37589">MIKFIYLYYFIHTFLILILNIVMVLISVAFLTLLERKILGYIQLRKGPNKISYMGLFQPFSDAIKLFIKESSLIFKSNMYMYMLSPMMLMILMMMLWTIIPIYSNLYSMNLTMIYLLCIMSLSVYSLMLAGWSSNSIYSLIGSLRSIAQTISYEVSFIFILMNSMILIENFMIYDYYIYQKYMMFLILLLPNSMMMIVSMLAELNRTPFDFAEGESELVSGFNVEYMSGKFAMIFISEYGSIMFMSYLFMLMFMKCEFMYLYFYLIYFLLVFLIIWIRGAYPRFRYDKLMSLTWKFYLPISMYMIIMIILMKMI</sequence>
<organism evidence="15">
    <name type="scientific">Gonatocerus sp. ZCS-2018</name>
    <dbReference type="NCBI Taxonomy" id="2305128"/>
    <lineage>
        <taxon>Eukaryota</taxon>
        <taxon>Metazoa</taxon>
        <taxon>Ecdysozoa</taxon>
        <taxon>Arthropoda</taxon>
        <taxon>Hexapoda</taxon>
        <taxon>Insecta</taxon>
        <taxon>Pterygota</taxon>
        <taxon>Neoptera</taxon>
        <taxon>Endopterygota</taxon>
        <taxon>Hymenoptera</taxon>
        <taxon>Apocrita</taxon>
        <taxon>Proctotrupomorpha</taxon>
        <taxon>Chalcidoidea</taxon>
        <taxon>Mymaridae</taxon>
        <taxon>Gonatocerus</taxon>
    </lineage>
</organism>